<protein>
    <submittedName>
        <fullName evidence="8">Two-component response regulator, YesN/AraC family, consists of REC and AraC-type DNA-binding domains</fullName>
    </submittedName>
</protein>
<dbReference type="InterPro" id="IPR018060">
    <property type="entry name" value="HTH_AraC"/>
</dbReference>
<keyword evidence="4" id="KW-0597">Phosphoprotein</keyword>
<dbReference type="Pfam" id="PF12833">
    <property type="entry name" value="HTH_18"/>
    <property type="match status" value="1"/>
</dbReference>
<evidence type="ECO:0000256" key="2">
    <source>
        <dbReference type="ARBA" id="ARBA00023125"/>
    </source>
</evidence>
<evidence type="ECO:0000256" key="5">
    <source>
        <dbReference type="SAM" id="Coils"/>
    </source>
</evidence>
<evidence type="ECO:0000313" key="8">
    <source>
        <dbReference type="EMBL" id="SMF03780.1"/>
    </source>
</evidence>
<dbReference type="SMART" id="SM00448">
    <property type="entry name" value="REC"/>
    <property type="match status" value="1"/>
</dbReference>
<sequence length="531" mass="61309">MNHLKVMIVDDEILAIEHLKRLIRWEELGFKVTGETVHPRKGLELAAKLKPDLIFVDIRMPGMDGLILSERLAEAGSQAKIVILTSYKEFEYVKQSLRIGVHDYWVKHELTPETLTLELEKLKDTINKDKAMQRKMSKTLLEQVKAGKELSHEELKALANYMALFGSQYVYIAIELDTPYPVVGRPVVPQDAGIQMSWEAGDQAEYRWIETFTTIAAGGTRIGVLLGFDGMVSRRQQHEELFQRSTHLKQMFSEQIASRGRTVSAACSTVFQEVTELFAAATWAEKALDLRIFTGMDSVIMFTEDKEDTVFALETIETDWAAWTQQLHHGVEAHRLAEVEEEIDNMFTRVKKMARLDKLRIVCNELSKELDQLRTSKGKPPFRDEPYREIEGSDEWTSVTGIARWFKNQFRAVMEDEHGDVYSVKVRKAIQYIHRHYAKDLSAEQIAEHLAISGDHLRHCFKNETGRTILDYITEVRIEKAKRCLATGQYKLYEVAEKVGYRNSHYFSKVFQRVTGQHPLEYSERKQVHHE</sequence>
<dbReference type="Gene3D" id="3.40.50.2300">
    <property type="match status" value="1"/>
</dbReference>
<dbReference type="InterPro" id="IPR011006">
    <property type="entry name" value="CheY-like_superfamily"/>
</dbReference>
<feature type="domain" description="Response regulatory" evidence="7">
    <location>
        <begin position="5"/>
        <end position="122"/>
    </location>
</feature>
<evidence type="ECO:0000256" key="3">
    <source>
        <dbReference type="ARBA" id="ARBA00023163"/>
    </source>
</evidence>
<keyword evidence="9" id="KW-1185">Reference proteome</keyword>
<comment type="caution">
    <text evidence="8">The sequence shown here is derived from an EMBL/GenBank/DDBJ whole genome shotgun (WGS) entry which is preliminary data.</text>
</comment>
<proteinExistence type="predicted"/>
<keyword evidence="5" id="KW-0175">Coiled coil</keyword>
<evidence type="ECO:0000313" key="9">
    <source>
        <dbReference type="Proteomes" id="UP000192939"/>
    </source>
</evidence>
<dbReference type="Gene3D" id="1.10.10.60">
    <property type="entry name" value="Homeodomain-like"/>
    <property type="match status" value="2"/>
</dbReference>
<accession>A0ABY1LU05</accession>
<dbReference type="RefSeq" id="WP_085278482.1">
    <property type="nucleotide sequence ID" value="NZ_FXAE01000006.1"/>
</dbReference>
<dbReference type="Proteomes" id="UP000192939">
    <property type="component" value="Unassembled WGS sequence"/>
</dbReference>
<keyword evidence="3" id="KW-0804">Transcription</keyword>
<reference evidence="8 9" key="1">
    <citation type="submission" date="2017-04" db="EMBL/GenBank/DDBJ databases">
        <authorList>
            <person name="Varghese N."/>
            <person name="Submissions S."/>
        </authorList>
    </citation>
    <scope>NUCLEOTIDE SEQUENCE [LARGE SCALE GENOMIC DNA]</scope>
    <source>
        <strain evidence="8 9">J12</strain>
    </source>
</reference>
<feature type="coiled-coil region" evidence="5">
    <location>
        <begin position="336"/>
        <end position="376"/>
    </location>
</feature>
<dbReference type="SMART" id="SM00342">
    <property type="entry name" value="HTH_ARAC"/>
    <property type="match status" value="1"/>
</dbReference>
<feature type="domain" description="HTH araC/xylS-type" evidence="6">
    <location>
        <begin position="427"/>
        <end position="525"/>
    </location>
</feature>
<dbReference type="EMBL" id="FXAE01000006">
    <property type="protein sequence ID" value="SMF03780.1"/>
    <property type="molecule type" value="Genomic_DNA"/>
</dbReference>
<evidence type="ECO:0000259" key="7">
    <source>
        <dbReference type="PROSITE" id="PS50110"/>
    </source>
</evidence>
<dbReference type="InterPro" id="IPR001789">
    <property type="entry name" value="Sig_transdc_resp-reg_receiver"/>
</dbReference>
<name>A0ABY1LU05_9BACL</name>
<dbReference type="CDD" id="cd17536">
    <property type="entry name" value="REC_YesN-like"/>
    <property type="match status" value="1"/>
</dbReference>
<dbReference type="PROSITE" id="PS50110">
    <property type="entry name" value="RESPONSE_REGULATORY"/>
    <property type="match status" value="1"/>
</dbReference>
<organism evidence="8 9">
    <name type="scientific">Paenibacillus barengoltzii J12</name>
    <dbReference type="NCBI Taxonomy" id="935846"/>
    <lineage>
        <taxon>Bacteria</taxon>
        <taxon>Bacillati</taxon>
        <taxon>Bacillota</taxon>
        <taxon>Bacilli</taxon>
        <taxon>Bacillales</taxon>
        <taxon>Paenibacillaceae</taxon>
        <taxon>Paenibacillus</taxon>
    </lineage>
</organism>
<keyword evidence="1" id="KW-0805">Transcription regulation</keyword>
<evidence type="ECO:0000259" key="6">
    <source>
        <dbReference type="PROSITE" id="PS01124"/>
    </source>
</evidence>
<gene>
    <name evidence="8" type="ORF">SAMN02744124_00941</name>
</gene>
<dbReference type="PROSITE" id="PS01124">
    <property type="entry name" value="HTH_ARAC_FAMILY_2"/>
    <property type="match status" value="1"/>
</dbReference>
<dbReference type="SUPFAM" id="SSF52172">
    <property type="entry name" value="CheY-like"/>
    <property type="match status" value="1"/>
</dbReference>
<dbReference type="PANTHER" id="PTHR43280:SF10">
    <property type="entry name" value="REGULATORY PROTEIN POCR"/>
    <property type="match status" value="1"/>
</dbReference>
<keyword evidence="2 8" id="KW-0238">DNA-binding</keyword>
<dbReference type="SUPFAM" id="SSF46689">
    <property type="entry name" value="Homeodomain-like"/>
    <property type="match status" value="2"/>
</dbReference>
<dbReference type="InterPro" id="IPR009057">
    <property type="entry name" value="Homeodomain-like_sf"/>
</dbReference>
<evidence type="ECO:0000256" key="1">
    <source>
        <dbReference type="ARBA" id="ARBA00023015"/>
    </source>
</evidence>
<feature type="modified residue" description="4-aspartylphosphate" evidence="4">
    <location>
        <position position="57"/>
    </location>
</feature>
<dbReference type="PANTHER" id="PTHR43280">
    <property type="entry name" value="ARAC-FAMILY TRANSCRIPTIONAL REGULATOR"/>
    <property type="match status" value="1"/>
</dbReference>
<dbReference type="Pfam" id="PF00072">
    <property type="entry name" value="Response_reg"/>
    <property type="match status" value="1"/>
</dbReference>
<dbReference type="GO" id="GO:0003677">
    <property type="term" value="F:DNA binding"/>
    <property type="evidence" value="ECO:0007669"/>
    <property type="project" value="UniProtKB-KW"/>
</dbReference>
<evidence type="ECO:0000256" key="4">
    <source>
        <dbReference type="PROSITE-ProRule" id="PRU00169"/>
    </source>
</evidence>